<feature type="domain" description="EF-hand" evidence="2">
    <location>
        <begin position="22"/>
        <end position="57"/>
    </location>
</feature>
<evidence type="ECO:0000256" key="1">
    <source>
        <dbReference type="ARBA" id="ARBA00022837"/>
    </source>
</evidence>
<evidence type="ECO:0000313" key="4">
    <source>
        <dbReference type="Proteomes" id="UP000008983"/>
    </source>
</evidence>
<gene>
    <name evidence="3" type="ORF">IMG5_049300</name>
</gene>
<keyword evidence="1" id="KW-0106">Calcium</keyword>
<dbReference type="SUPFAM" id="SSF47473">
    <property type="entry name" value="EF-hand"/>
    <property type="match status" value="1"/>
</dbReference>
<evidence type="ECO:0000259" key="2">
    <source>
        <dbReference type="PROSITE" id="PS50222"/>
    </source>
</evidence>
<dbReference type="GeneID" id="14909754"/>
<sequence length="84" mass="9952">MDGDGSKCIDKVETLKYWKSNFAKVNTDALFKAVDIDNSGTITQDEWMEFWHDVKRQGYSEEEIEEEIENLLEGFSWVHFDKKR</sequence>
<dbReference type="RefSeq" id="XP_004037541.1">
    <property type="nucleotide sequence ID" value="XM_004037493.1"/>
</dbReference>
<dbReference type="PROSITE" id="PS50222">
    <property type="entry name" value="EF_HAND_2"/>
    <property type="match status" value="1"/>
</dbReference>
<dbReference type="OMA" id="TEDEWME"/>
<reference evidence="3 4" key="1">
    <citation type="submission" date="2011-07" db="EMBL/GenBank/DDBJ databases">
        <authorList>
            <person name="Coyne R."/>
            <person name="Brami D."/>
            <person name="Johnson J."/>
            <person name="Hostetler J."/>
            <person name="Hannick L."/>
            <person name="Clark T."/>
            <person name="Cassidy-Hanley D."/>
            <person name="Inman J."/>
        </authorList>
    </citation>
    <scope>NUCLEOTIDE SEQUENCE [LARGE SCALE GENOMIC DNA]</scope>
    <source>
        <strain evidence="3 4">G5</strain>
    </source>
</reference>
<dbReference type="OrthoDB" id="310790at2759"/>
<dbReference type="InterPro" id="IPR011992">
    <property type="entry name" value="EF-hand-dom_pair"/>
</dbReference>
<dbReference type="GO" id="GO:0005509">
    <property type="term" value="F:calcium ion binding"/>
    <property type="evidence" value="ECO:0007669"/>
    <property type="project" value="InterPro"/>
</dbReference>
<dbReference type="InParanoid" id="G0QMI9"/>
<evidence type="ECO:0000313" key="3">
    <source>
        <dbReference type="EMBL" id="EGR33555.1"/>
    </source>
</evidence>
<protein>
    <recommendedName>
        <fullName evidence="2">EF-hand domain-containing protein</fullName>
    </recommendedName>
</protein>
<organism evidence="3 4">
    <name type="scientific">Ichthyophthirius multifiliis</name>
    <name type="common">White spot disease agent</name>
    <name type="synonym">Ich</name>
    <dbReference type="NCBI Taxonomy" id="5932"/>
    <lineage>
        <taxon>Eukaryota</taxon>
        <taxon>Sar</taxon>
        <taxon>Alveolata</taxon>
        <taxon>Ciliophora</taxon>
        <taxon>Intramacronucleata</taxon>
        <taxon>Oligohymenophorea</taxon>
        <taxon>Hymenostomatida</taxon>
        <taxon>Ophryoglenina</taxon>
        <taxon>Ichthyophthirius</taxon>
    </lineage>
</organism>
<dbReference type="Gene3D" id="1.10.238.10">
    <property type="entry name" value="EF-hand"/>
    <property type="match status" value="1"/>
</dbReference>
<dbReference type="AlphaFoldDB" id="G0QMI9"/>
<dbReference type="InterPro" id="IPR018247">
    <property type="entry name" value="EF_Hand_1_Ca_BS"/>
</dbReference>
<dbReference type="PROSITE" id="PS00018">
    <property type="entry name" value="EF_HAND_1"/>
    <property type="match status" value="1"/>
</dbReference>
<dbReference type="Pfam" id="PF00036">
    <property type="entry name" value="EF-hand_1"/>
    <property type="match status" value="1"/>
</dbReference>
<name>G0QMI9_ICHMU</name>
<dbReference type="InterPro" id="IPR002048">
    <property type="entry name" value="EF_hand_dom"/>
</dbReference>
<keyword evidence="4" id="KW-1185">Reference proteome</keyword>
<dbReference type="Proteomes" id="UP000008983">
    <property type="component" value="Unassembled WGS sequence"/>
</dbReference>
<accession>G0QMI9</accession>
<proteinExistence type="predicted"/>
<dbReference type="EMBL" id="GL983424">
    <property type="protein sequence ID" value="EGR33555.1"/>
    <property type="molecule type" value="Genomic_DNA"/>
</dbReference>